<name>A0A915DI25_9BILA</name>
<protein>
    <submittedName>
        <fullName evidence="2">Uncharacterized protein</fullName>
    </submittedName>
</protein>
<sequence length="78" mass="8757">MLGKKQGLDGGLSAGKSAIMEALRTELLNQGLLDSHIKETKRIQDKTERLQNRAKLLLQKRKVPLSAVPLRMIPRRKA</sequence>
<dbReference type="Proteomes" id="UP000887574">
    <property type="component" value="Unplaced"/>
</dbReference>
<proteinExistence type="predicted"/>
<reference evidence="2" key="1">
    <citation type="submission" date="2022-11" db="UniProtKB">
        <authorList>
            <consortium name="WormBaseParasite"/>
        </authorList>
    </citation>
    <scope>IDENTIFICATION</scope>
</reference>
<dbReference type="AlphaFoldDB" id="A0A915DI25"/>
<accession>A0A915DI25</accession>
<evidence type="ECO:0000313" key="1">
    <source>
        <dbReference type="Proteomes" id="UP000887574"/>
    </source>
</evidence>
<organism evidence="1 2">
    <name type="scientific">Ditylenchus dipsaci</name>
    <dbReference type="NCBI Taxonomy" id="166011"/>
    <lineage>
        <taxon>Eukaryota</taxon>
        <taxon>Metazoa</taxon>
        <taxon>Ecdysozoa</taxon>
        <taxon>Nematoda</taxon>
        <taxon>Chromadorea</taxon>
        <taxon>Rhabditida</taxon>
        <taxon>Tylenchina</taxon>
        <taxon>Tylenchomorpha</taxon>
        <taxon>Sphaerularioidea</taxon>
        <taxon>Anguinidae</taxon>
        <taxon>Anguininae</taxon>
        <taxon>Ditylenchus</taxon>
    </lineage>
</organism>
<keyword evidence="1" id="KW-1185">Reference proteome</keyword>
<dbReference type="WBParaSite" id="jg19686">
    <property type="protein sequence ID" value="jg19686"/>
    <property type="gene ID" value="jg19686"/>
</dbReference>
<evidence type="ECO:0000313" key="2">
    <source>
        <dbReference type="WBParaSite" id="jg19686"/>
    </source>
</evidence>